<proteinExistence type="predicted"/>
<evidence type="ECO:0000313" key="2">
    <source>
        <dbReference type="Proteomes" id="UP000005239"/>
    </source>
</evidence>
<dbReference type="EnsemblMetazoa" id="PPA45803.1">
    <property type="protein sequence ID" value="PPA45803.1"/>
    <property type="gene ID" value="WBGene00284172"/>
</dbReference>
<reference evidence="1" key="2">
    <citation type="submission" date="2022-06" db="UniProtKB">
        <authorList>
            <consortium name="EnsemblMetazoa"/>
        </authorList>
    </citation>
    <scope>IDENTIFICATION</scope>
    <source>
        <strain evidence="1">PS312</strain>
    </source>
</reference>
<sequence length="100" mass="10803">MVAFSKSENAPDEGKEKVEKQSISFMIFSSPSPTFSPFHRFHVLVACVVNGTRCCAIGGERAGNEILSTLKCACSGGQRTGRRGRIKSTLTEQGFVNGFN</sequence>
<name>A0A2A6CMS6_PRIPA</name>
<accession>A0A8R1Z8P9</accession>
<dbReference type="AlphaFoldDB" id="A0A2A6CMS6"/>
<organism evidence="1 2">
    <name type="scientific">Pristionchus pacificus</name>
    <name type="common">Parasitic nematode worm</name>
    <dbReference type="NCBI Taxonomy" id="54126"/>
    <lineage>
        <taxon>Eukaryota</taxon>
        <taxon>Metazoa</taxon>
        <taxon>Ecdysozoa</taxon>
        <taxon>Nematoda</taxon>
        <taxon>Chromadorea</taxon>
        <taxon>Rhabditida</taxon>
        <taxon>Rhabditina</taxon>
        <taxon>Diplogasteromorpha</taxon>
        <taxon>Diplogasteroidea</taxon>
        <taxon>Neodiplogasteridae</taxon>
        <taxon>Pristionchus</taxon>
    </lineage>
</organism>
<protein>
    <submittedName>
        <fullName evidence="1">Uncharacterized protein</fullName>
    </submittedName>
</protein>
<dbReference type="Proteomes" id="UP000005239">
    <property type="component" value="Unassembled WGS sequence"/>
</dbReference>
<keyword evidence="2" id="KW-1185">Reference proteome</keyword>
<accession>A0A2A6CMS6</accession>
<evidence type="ECO:0000313" key="1">
    <source>
        <dbReference type="EnsemblMetazoa" id="PPA45803.1"/>
    </source>
</evidence>
<gene>
    <name evidence="1" type="primary">WBGene00284172</name>
</gene>
<reference evidence="2" key="1">
    <citation type="journal article" date="2008" name="Nat. Genet.">
        <title>The Pristionchus pacificus genome provides a unique perspective on nematode lifestyle and parasitism.</title>
        <authorList>
            <person name="Dieterich C."/>
            <person name="Clifton S.W."/>
            <person name="Schuster L.N."/>
            <person name="Chinwalla A."/>
            <person name="Delehaunty K."/>
            <person name="Dinkelacker I."/>
            <person name="Fulton L."/>
            <person name="Fulton R."/>
            <person name="Godfrey J."/>
            <person name="Minx P."/>
            <person name="Mitreva M."/>
            <person name="Roeseler W."/>
            <person name="Tian H."/>
            <person name="Witte H."/>
            <person name="Yang S.P."/>
            <person name="Wilson R.K."/>
            <person name="Sommer R.J."/>
        </authorList>
    </citation>
    <scope>NUCLEOTIDE SEQUENCE [LARGE SCALE GENOMIC DNA]</scope>
    <source>
        <strain evidence="2">PS312</strain>
    </source>
</reference>